<dbReference type="EMBL" id="JAATNW010000004">
    <property type="protein sequence ID" value="NMH60193.1"/>
    <property type="molecule type" value="Genomic_DNA"/>
</dbReference>
<accession>A0ABX1R4L2</accession>
<protein>
    <recommendedName>
        <fullName evidence="3">Sulfotransferase family protein</fullName>
    </recommendedName>
</protein>
<name>A0ABX1R4L2_9ALTE</name>
<dbReference type="Gene3D" id="3.40.50.300">
    <property type="entry name" value="P-loop containing nucleotide triphosphate hydrolases"/>
    <property type="match status" value="1"/>
</dbReference>
<evidence type="ECO:0000313" key="1">
    <source>
        <dbReference type="EMBL" id="NMH60193.1"/>
    </source>
</evidence>
<reference evidence="1 2" key="1">
    <citation type="submission" date="2020-03" db="EMBL/GenBank/DDBJ databases">
        <title>Alteromonas ponticola sp. nov., isolated from seawater.</title>
        <authorList>
            <person name="Yoon J.-H."/>
            <person name="Kim Y.-O."/>
        </authorList>
    </citation>
    <scope>NUCLEOTIDE SEQUENCE [LARGE SCALE GENOMIC DNA]</scope>
    <source>
        <strain evidence="1 2">MYP5</strain>
    </source>
</reference>
<dbReference type="Proteomes" id="UP000709336">
    <property type="component" value="Unassembled WGS sequence"/>
</dbReference>
<dbReference type="SUPFAM" id="SSF52540">
    <property type="entry name" value="P-loop containing nucleoside triphosphate hydrolases"/>
    <property type="match status" value="1"/>
</dbReference>
<evidence type="ECO:0008006" key="3">
    <source>
        <dbReference type="Google" id="ProtNLM"/>
    </source>
</evidence>
<evidence type="ECO:0000313" key="2">
    <source>
        <dbReference type="Proteomes" id="UP000709336"/>
    </source>
</evidence>
<comment type="caution">
    <text evidence="1">The sequence shown here is derived from an EMBL/GenBank/DDBJ whole genome shotgun (WGS) entry which is preliminary data.</text>
</comment>
<dbReference type="InterPro" id="IPR027417">
    <property type="entry name" value="P-loop_NTPase"/>
</dbReference>
<keyword evidence="2" id="KW-1185">Reference proteome</keyword>
<dbReference type="RefSeq" id="WP_169210741.1">
    <property type="nucleotide sequence ID" value="NZ_JAATNW010000004.1"/>
</dbReference>
<gene>
    <name evidence="1" type="ORF">HCJ96_09205</name>
</gene>
<sequence>MQLILHIGTHKTGTTTIQQQLSAQRQWLKEQGCWYPSYKELFPDVDNHYSHLDLAKGLMGQSKKFTVEQVEEYFSRLHQIALQNGYQKVLISAEAFYRAALGNNEGSIWDRKENYIKKLRSFIKFDDVRVVLVLRPYASYLESLYSEHVKVTAYKGDIQRFLREYPDRFCHDKQCELWSKHIGKVDVLYFEDLIESGNITANFLHALGISAFPVNEEKKRANVALPPPLIEMKRLFNQVEQDRGVLNKYAKMLAQVAKLDKFTARFEGAKSFFDVAEQEKVIQKILSEDSISSGSGFVDKERLTKVNNKKLKFEGLSQRDVALISSLLLSL</sequence>
<proteinExistence type="predicted"/>
<organism evidence="1 2">
    <name type="scientific">Alteromonas ponticola</name>
    <dbReference type="NCBI Taxonomy" id="2720613"/>
    <lineage>
        <taxon>Bacteria</taxon>
        <taxon>Pseudomonadati</taxon>
        <taxon>Pseudomonadota</taxon>
        <taxon>Gammaproteobacteria</taxon>
        <taxon>Alteromonadales</taxon>
        <taxon>Alteromonadaceae</taxon>
        <taxon>Alteromonas/Salinimonas group</taxon>
        <taxon>Alteromonas</taxon>
    </lineage>
</organism>